<organism evidence="1 2">
    <name type="scientific">Dallia pectoralis</name>
    <name type="common">Alaska blackfish</name>
    <dbReference type="NCBI Taxonomy" id="75939"/>
    <lineage>
        <taxon>Eukaryota</taxon>
        <taxon>Metazoa</taxon>
        <taxon>Chordata</taxon>
        <taxon>Craniata</taxon>
        <taxon>Vertebrata</taxon>
        <taxon>Euteleostomi</taxon>
        <taxon>Actinopterygii</taxon>
        <taxon>Neopterygii</taxon>
        <taxon>Teleostei</taxon>
        <taxon>Protacanthopterygii</taxon>
        <taxon>Esociformes</taxon>
        <taxon>Umbridae</taxon>
        <taxon>Dallia</taxon>
    </lineage>
</organism>
<protein>
    <submittedName>
        <fullName evidence="1">Uncharacterized protein</fullName>
    </submittedName>
</protein>
<reference evidence="1" key="1">
    <citation type="submission" date="2021-05" db="EMBL/GenBank/DDBJ databases">
        <authorList>
            <person name="Pan Q."/>
            <person name="Jouanno E."/>
            <person name="Zahm M."/>
            <person name="Klopp C."/>
            <person name="Cabau C."/>
            <person name="Louis A."/>
            <person name="Berthelot C."/>
            <person name="Parey E."/>
            <person name="Roest Crollius H."/>
            <person name="Montfort J."/>
            <person name="Robinson-Rechavi M."/>
            <person name="Bouchez O."/>
            <person name="Lampietro C."/>
            <person name="Lopez Roques C."/>
            <person name="Donnadieu C."/>
            <person name="Postlethwait J."/>
            <person name="Bobe J."/>
            <person name="Dillon D."/>
            <person name="Chandos A."/>
            <person name="von Hippel F."/>
            <person name="Guiguen Y."/>
        </authorList>
    </citation>
    <scope>NUCLEOTIDE SEQUENCE</scope>
    <source>
        <strain evidence="1">YG-Jan2019</strain>
    </source>
</reference>
<evidence type="ECO:0000313" key="1">
    <source>
        <dbReference type="EMBL" id="KAJ7996061.1"/>
    </source>
</evidence>
<accession>A0ACC2FXP2</accession>
<sequence>MENYTYGDHVLLLEGLKVTQESFYPVFVLLYVFAIMANLGLVLTISMERHLHQPMYFLCCNLHLNDIDGATVVMPRLLSDLLTSAPERYISYVVCHSGFLQSRLRHDVAHHSHDHGLRPVRGHLQPPAVPVGHEQQNVNRAVRVRLGRGYSPSGHASGTHHPPVTV</sequence>
<proteinExistence type="predicted"/>
<keyword evidence="2" id="KW-1185">Reference proteome</keyword>
<evidence type="ECO:0000313" key="2">
    <source>
        <dbReference type="Proteomes" id="UP001157502"/>
    </source>
</evidence>
<name>A0ACC2FXP2_DALPE</name>
<dbReference type="EMBL" id="CM055747">
    <property type="protein sequence ID" value="KAJ7996061.1"/>
    <property type="molecule type" value="Genomic_DNA"/>
</dbReference>
<dbReference type="Proteomes" id="UP001157502">
    <property type="component" value="Chromosome 20"/>
</dbReference>
<gene>
    <name evidence="1" type="ORF">DPEC_G00233170</name>
</gene>
<comment type="caution">
    <text evidence="1">The sequence shown here is derived from an EMBL/GenBank/DDBJ whole genome shotgun (WGS) entry which is preliminary data.</text>
</comment>